<keyword evidence="1" id="KW-1133">Transmembrane helix</keyword>
<keyword evidence="2" id="KW-0732">Signal</keyword>
<proteinExistence type="predicted"/>
<reference evidence="3 4" key="1">
    <citation type="submission" date="2019-01" db="EMBL/GenBank/DDBJ databases">
        <title>Sequencing the genomes of 1000 actinobacteria strains.</title>
        <authorList>
            <person name="Klenk H.-P."/>
        </authorList>
    </citation>
    <scope>NUCLEOTIDE SEQUENCE [LARGE SCALE GENOMIC DNA]</scope>
    <source>
        <strain evidence="3 4">DSM 43925</strain>
    </source>
</reference>
<keyword evidence="4" id="KW-1185">Reference proteome</keyword>
<feature type="transmembrane region" description="Helical" evidence="1">
    <location>
        <begin position="320"/>
        <end position="340"/>
    </location>
</feature>
<sequence length="848" mass="88924">MVKSTGTFLLAAAGIAFAVSGLAALPPVGGFLLGRPFAGALVFPGMGQGPAAIAAVTLAGFSVTLTSGAYAVFRWSGFGASRVGLVVCWCLAGGPAGVIAVLAWSAARGSAFLDHAPYAASWGMATALVSALAALAVTRTLPASPPPPAKRVFRARRWVLPCLVIGWSLVWSVLIRDQEPLLAWLPLSLDYFDQMAVVLAAIVASYLEGALRRRLPVEGRPGRAFVLAWIALCAAPIVYAAVVAIDRGMREPLLADPLNAAWAVEYARDIGAALVAEPAQIAVPPLLLALAGTGLQLVLPGKEREPAPPDPVRPDRRWSLFVAGAALALTYFCLAATSRYPVLTRRAYDDGTPVMARALAFLTPPDPVLGWTAVVWLWTVAAVFGASAAALVHLAVRGRLVRLFPASDYLVLVGVLALAAAVGWNAGSVIAYAVTGERPPGISPAAEAALFTGVVVPGLAALLFIVHSQVGLTRFVRIVELADEETWGTLAERYRAWKEQVREHVPARRERAAARSRRAAGAALVVAVAAGAVRGFGVEVHAELPGSGVFLTAPAVSVAQQPLENLAGALYVVLLAGLVYLVLARSNTHVLGSSAAVWGLSVVAGGLANLPLDPVAGLQAGFVAGPFVLAGMAVAAPPRKVLAAGAAVMIAVAAAPLVRGAPPAFVITSATWREQRPRLTIDVTYPRASGGDARRVNAALFAPVRERVEDTLRELRANPAAHGAVTGTHVVVRDDAQVISVRYLLAGEHRRAVNYDVAEGRLLTVREIFAPVAFTPEGRRRLAAALRPLMPARQNPRTVTVDNERLLVNLGRGAVEFTFGRGYFCAGCEPFTVRASRERLAGLVTERP</sequence>
<feature type="transmembrane region" description="Helical" evidence="1">
    <location>
        <begin position="375"/>
        <end position="396"/>
    </location>
</feature>
<feature type="transmembrane region" description="Helical" evidence="1">
    <location>
        <begin position="616"/>
        <end position="634"/>
    </location>
</feature>
<feature type="transmembrane region" description="Helical" evidence="1">
    <location>
        <begin position="48"/>
        <end position="73"/>
    </location>
</feature>
<evidence type="ECO:0000256" key="2">
    <source>
        <dbReference type="SAM" id="SignalP"/>
    </source>
</evidence>
<feature type="transmembrane region" description="Helical" evidence="1">
    <location>
        <begin position="408"/>
        <end position="433"/>
    </location>
</feature>
<feature type="transmembrane region" description="Helical" evidence="1">
    <location>
        <begin position="224"/>
        <end position="245"/>
    </location>
</feature>
<evidence type="ECO:0000313" key="4">
    <source>
        <dbReference type="Proteomes" id="UP000284824"/>
    </source>
</evidence>
<feature type="transmembrane region" description="Helical" evidence="1">
    <location>
        <begin position="281"/>
        <end position="299"/>
    </location>
</feature>
<dbReference type="EMBL" id="SAUN01000001">
    <property type="protein sequence ID" value="RVX42455.1"/>
    <property type="molecule type" value="Genomic_DNA"/>
</dbReference>
<name>A0A438M9Z8_9ACTN</name>
<evidence type="ECO:0000256" key="1">
    <source>
        <dbReference type="SAM" id="Phobius"/>
    </source>
</evidence>
<evidence type="ECO:0000313" key="3">
    <source>
        <dbReference type="EMBL" id="RVX42455.1"/>
    </source>
</evidence>
<feature type="transmembrane region" description="Helical" evidence="1">
    <location>
        <begin position="590"/>
        <end position="610"/>
    </location>
</feature>
<gene>
    <name evidence="3" type="ORF">EDD27_5087</name>
</gene>
<feature type="transmembrane region" description="Helical" evidence="1">
    <location>
        <begin position="195"/>
        <end position="212"/>
    </location>
</feature>
<keyword evidence="1" id="KW-0472">Membrane</keyword>
<feature type="transmembrane region" description="Helical" evidence="1">
    <location>
        <begin position="85"/>
        <end position="107"/>
    </location>
</feature>
<dbReference type="RefSeq" id="WP_164903777.1">
    <property type="nucleotide sequence ID" value="NZ_SAUN01000001.1"/>
</dbReference>
<feature type="transmembrane region" description="Helical" evidence="1">
    <location>
        <begin position="566"/>
        <end position="583"/>
    </location>
</feature>
<organism evidence="3 4">
    <name type="scientific">Nonomuraea polychroma</name>
    <dbReference type="NCBI Taxonomy" id="46176"/>
    <lineage>
        <taxon>Bacteria</taxon>
        <taxon>Bacillati</taxon>
        <taxon>Actinomycetota</taxon>
        <taxon>Actinomycetes</taxon>
        <taxon>Streptosporangiales</taxon>
        <taxon>Streptosporangiaceae</taxon>
        <taxon>Nonomuraea</taxon>
    </lineage>
</organism>
<feature type="transmembrane region" description="Helical" evidence="1">
    <location>
        <begin position="519"/>
        <end position="537"/>
    </location>
</feature>
<comment type="caution">
    <text evidence="3">The sequence shown here is derived from an EMBL/GenBank/DDBJ whole genome shotgun (WGS) entry which is preliminary data.</text>
</comment>
<dbReference type="Proteomes" id="UP000284824">
    <property type="component" value="Unassembled WGS sequence"/>
</dbReference>
<dbReference type="AlphaFoldDB" id="A0A438M9Z8"/>
<protein>
    <submittedName>
        <fullName evidence="3">Uncharacterized protein</fullName>
    </submittedName>
</protein>
<feature type="transmembrane region" description="Helical" evidence="1">
    <location>
        <begin position="641"/>
        <end position="658"/>
    </location>
</feature>
<feature type="chain" id="PRO_5039432627" evidence="2">
    <location>
        <begin position="19"/>
        <end position="848"/>
    </location>
</feature>
<accession>A0A438M9Z8</accession>
<feature type="transmembrane region" description="Helical" evidence="1">
    <location>
        <begin position="158"/>
        <end position="175"/>
    </location>
</feature>
<feature type="transmembrane region" description="Helical" evidence="1">
    <location>
        <begin position="445"/>
        <end position="466"/>
    </location>
</feature>
<feature type="signal peptide" evidence="2">
    <location>
        <begin position="1"/>
        <end position="18"/>
    </location>
</feature>
<feature type="transmembrane region" description="Helical" evidence="1">
    <location>
        <begin position="119"/>
        <end position="137"/>
    </location>
</feature>
<keyword evidence="1" id="KW-0812">Transmembrane</keyword>